<dbReference type="GO" id="GO:0005886">
    <property type="term" value="C:plasma membrane"/>
    <property type="evidence" value="ECO:0007669"/>
    <property type="project" value="UniProtKB-SubCell"/>
</dbReference>
<evidence type="ECO:0000313" key="8">
    <source>
        <dbReference type="EMBL" id="QDS87047.1"/>
    </source>
</evidence>
<feature type="transmembrane region" description="Helical" evidence="7">
    <location>
        <begin position="332"/>
        <end position="354"/>
    </location>
</feature>
<feature type="transmembrane region" description="Helical" evidence="7">
    <location>
        <begin position="141"/>
        <end position="161"/>
    </location>
</feature>
<gene>
    <name evidence="8" type="ORF">EC9_12230</name>
</gene>
<sequence length="523" mass="56836">MAPAISATTPTSSPTLADSSTREPFLADSLAVGLFVSLAMTVVQRGVGFARSIGFCKFLDEETLGQWAMALCFINLITPIFLLGLPGSIVRYVEHFRRRGQLQAFIYRIVFGTAVLTLLAATSMLVFPGRYADLIFRDPNVVQPVFALAACLVTTIIFNFMEHLVSGLRQVRVASLMQFVHSVGFTLLAISWMAIGGGVAGLILTFAAAAMLGCVPAAWVLMRNWSGLQRSDDPLTHRSLARRIAPYAASLWAINLIGNLFDLSDRYMILHFSGGGPSVGQAMVGEYFSARLLPIFLLSLGTLIGGSLMPYLTADWESGRKRRVNLRLRKTLLLLSGAFAFGSAVGMLIAPWMFNHLLDGRYTQALAVMPIAFVFCAWSGLIIVAENYLWCAEKGKLIGVALTLGLLANILLNRLLLPTMGLYGAMFATAIANLVVLLMVLYFMSTQGFVFDRSIGFALILPATLLAGPYFALLAIAAVMATSSHTQRYLGEVLAEFRQHAGKLQSRLANSSLANLFTPRLHS</sequence>
<dbReference type="PANTHER" id="PTHR30250">
    <property type="entry name" value="PST FAMILY PREDICTED COLANIC ACID TRANSPORTER"/>
    <property type="match status" value="1"/>
</dbReference>
<dbReference type="KEGG" id="ruv:EC9_12230"/>
<feature type="transmembrane region" description="Helical" evidence="7">
    <location>
        <begin position="366"/>
        <end position="385"/>
    </location>
</feature>
<feature type="transmembrane region" description="Helical" evidence="7">
    <location>
        <begin position="422"/>
        <end position="443"/>
    </location>
</feature>
<keyword evidence="2" id="KW-1003">Cell membrane</keyword>
<feature type="transmembrane region" description="Helical" evidence="7">
    <location>
        <begin position="201"/>
        <end position="222"/>
    </location>
</feature>
<dbReference type="Proteomes" id="UP000319557">
    <property type="component" value="Chromosome"/>
</dbReference>
<keyword evidence="9" id="KW-1185">Reference proteome</keyword>
<dbReference type="InterPro" id="IPR050833">
    <property type="entry name" value="Poly_Biosynth_Transport"/>
</dbReference>
<dbReference type="RefSeq" id="WP_145343178.1">
    <property type="nucleotide sequence ID" value="NZ_CP036261.1"/>
</dbReference>
<evidence type="ECO:0000256" key="6">
    <source>
        <dbReference type="SAM" id="MobiDB-lite"/>
    </source>
</evidence>
<feature type="transmembrane region" description="Helical" evidence="7">
    <location>
        <begin position="397"/>
        <end position="416"/>
    </location>
</feature>
<feature type="transmembrane region" description="Helical" evidence="7">
    <location>
        <begin position="292"/>
        <end position="312"/>
    </location>
</feature>
<dbReference type="PANTHER" id="PTHR30250:SF11">
    <property type="entry name" value="O-ANTIGEN TRANSPORTER-RELATED"/>
    <property type="match status" value="1"/>
</dbReference>
<accession>A0A517LWP9</accession>
<feature type="transmembrane region" description="Helical" evidence="7">
    <location>
        <begin position="25"/>
        <end position="47"/>
    </location>
</feature>
<evidence type="ECO:0000313" key="9">
    <source>
        <dbReference type="Proteomes" id="UP000319557"/>
    </source>
</evidence>
<feature type="transmembrane region" description="Helical" evidence="7">
    <location>
        <begin position="243"/>
        <end position="261"/>
    </location>
</feature>
<name>A0A517LWP9_9BACT</name>
<dbReference type="AlphaFoldDB" id="A0A517LWP9"/>
<proteinExistence type="predicted"/>
<feature type="transmembrane region" description="Helical" evidence="7">
    <location>
        <begin position="67"/>
        <end position="93"/>
    </location>
</feature>
<feature type="transmembrane region" description="Helical" evidence="7">
    <location>
        <begin position="173"/>
        <end position="195"/>
    </location>
</feature>
<dbReference type="InterPro" id="IPR002797">
    <property type="entry name" value="Polysacc_synth"/>
</dbReference>
<evidence type="ECO:0000256" key="4">
    <source>
        <dbReference type="ARBA" id="ARBA00022989"/>
    </source>
</evidence>
<keyword evidence="3 7" id="KW-0812">Transmembrane</keyword>
<dbReference type="EMBL" id="CP036261">
    <property type="protein sequence ID" value="QDS87047.1"/>
    <property type="molecule type" value="Genomic_DNA"/>
</dbReference>
<evidence type="ECO:0000256" key="7">
    <source>
        <dbReference type="SAM" id="Phobius"/>
    </source>
</evidence>
<reference evidence="8 9" key="1">
    <citation type="submission" date="2019-02" db="EMBL/GenBank/DDBJ databases">
        <title>Deep-cultivation of Planctomycetes and their phenomic and genomic characterization uncovers novel biology.</title>
        <authorList>
            <person name="Wiegand S."/>
            <person name="Jogler M."/>
            <person name="Boedeker C."/>
            <person name="Pinto D."/>
            <person name="Vollmers J."/>
            <person name="Rivas-Marin E."/>
            <person name="Kohn T."/>
            <person name="Peeters S.H."/>
            <person name="Heuer A."/>
            <person name="Rast P."/>
            <person name="Oberbeckmann S."/>
            <person name="Bunk B."/>
            <person name="Jeske O."/>
            <person name="Meyerdierks A."/>
            <person name="Storesund J.E."/>
            <person name="Kallscheuer N."/>
            <person name="Luecker S."/>
            <person name="Lage O.M."/>
            <person name="Pohl T."/>
            <person name="Merkel B.J."/>
            <person name="Hornburger P."/>
            <person name="Mueller R.-W."/>
            <person name="Bruemmer F."/>
            <person name="Labrenz M."/>
            <person name="Spormann A.M."/>
            <person name="Op den Camp H."/>
            <person name="Overmann J."/>
            <person name="Amann R."/>
            <person name="Jetten M.S.M."/>
            <person name="Mascher T."/>
            <person name="Medema M.H."/>
            <person name="Devos D.P."/>
            <person name="Kaster A.-K."/>
            <person name="Ovreas L."/>
            <person name="Rohde M."/>
            <person name="Galperin M.Y."/>
            <person name="Jogler C."/>
        </authorList>
    </citation>
    <scope>NUCLEOTIDE SEQUENCE [LARGE SCALE GENOMIC DNA]</scope>
    <source>
        <strain evidence="8 9">EC9</strain>
    </source>
</reference>
<dbReference type="OrthoDB" id="256720at2"/>
<dbReference type="Pfam" id="PF01943">
    <property type="entry name" value="Polysacc_synt"/>
    <property type="match status" value="1"/>
</dbReference>
<keyword evidence="4 7" id="KW-1133">Transmembrane helix</keyword>
<evidence type="ECO:0000256" key="1">
    <source>
        <dbReference type="ARBA" id="ARBA00004651"/>
    </source>
</evidence>
<evidence type="ECO:0000256" key="2">
    <source>
        <dbReference type="ARBA" id="ARBA00022475"/>
    </source>
</evidence>
<comment type="subcellular location">
    <subcellularLocation>
        <location evidence="1">Cell membrane</location>
        <topology evidence="1">Multi-pass membrane protein</topology>
    </subcellularLocation>
</comment>
<protein>
    <submittedName>
        <fullName evidence="8">MurJ-like flippase</fullName>
    </submittedName>
</protein>
<feature type="region of interest" description="Disordered" evidence="6">
    <location>
        <begin position="1"/>
        <end position="20"/>
    </location>
</feature>
<keyword evidence="5 7" id="KW-0472">Membrane</keyword>
<feature type="compositionally biased region" description="Low complexity" evidence="6">
    <location>
        <begin position="1"/>
        <end position="19"/>
    </location>
</feature>
<feature type="transmembrane region" description="Helical" evidence="7">
    <location>
        <begin position="455"/>
        <end position="480"/>
    </location>
</feature>
<organism evidence="8 9">
    <name type="scientific">Rosistilla ulvae</name>
    <dbReference type="NCBI Taxonomy" id="1930277"/>
    <lineage>
        <taxon>Bacteria</taxon>
        <taxon>Pseudomonadati</taxon>
        <taxon>Planctomycetota</taxon>
        <taxon>Planctomycetia</taxon>
        <taxon>Pirellulales</taxon>
        <taxon>Pirellulaceae</taxon>
        <taxon>Rosistilla</taxon>
    </lineage>
</organism>
<evidence type="ECO:0000256" key="5">
    <source>
        <dbReference type="ARBA" id="ARBA00023136"/>
    </source>
</evidence>
<evidence type="ECO:0000256" key="3">
    <source>
        <dbReference type="ARBA" id="ARBA00022692"/>
    </source>
</evidence>
<feature type="transmembrane region" description="Helical" evidence="7">
    <location>
        <begin position="105"/>
        <end position="129"/>
    </location>
</feature>